<sequence length="213" mass="23432">MHLSIVFGCFKQDAFHPQLLRLALAATSLSRFSKTQARASGEKKGVRRGPGQPKLRRSASFPGYVPYQYAEDAKAAVLLSEHSGSEQTEHTQEPDSQDGNEEPWPDTDSEPECATLCLPLLPPSQESFARKTPGAQVHMEGSLPRRCAPPVECQAEWQCYHGSCGHGATGRSSQTENKKPPQVRQAMKTGNAALQRARAMMPAVNLQPRMCYR</sequence>
<gene>
    <name evidence="2" type="ORF">CCMP2556_LOCUS7500</name>
</gene>
<accession>A0ABP0IRP2</accession>
<feature type="region of interest" description="Disordered" evidence="1">
    <location>
        <begin position="82"/>
        <end position="115"/>
    </location>
</feature>
<dbReference type="Proteomes" id="UP001642484">
    <property type="component" value="Unassembled WGS sequence"/>
</dbReference>
<reference evidence="2 3" key="1">
    <citation type="submission" date="2024-02" db="EMBL/GenBank/DDBJ databases">
        <authorList>
            <person name="Chen Y."/>
            <person name="Shah S."/>
            <person name="Dougan E. K."/>
            <person name="Thang M."/>
            <person name="Chan C."/>
        </authorList>
    </citation>
    <scope>NUCLEOTIDE SEQUENCE [LARGE SCALE GENOMIC DNA]</scope>
</reference>
<proteinExistence type="predicted"/>
<feature type="compositionally biased region" description="Acidic residues" evidence="1">
    <location>
        <begin position="95"/>
        <end position="111"/>
    </location>
</feature>
<name>A0ABP0IRP2_9DINO</name>
<feature type="region of interest" description="Disordered" evidence="1">
    <location>
        <begin position="35"/>
        <end position="59"/>
    </location>
</feature>
<keyword evidence="3" id="KW-1185">Reference proteome</keyword>
<evidence type="ECO:0000313" key="2">
    <source>
        <dbReference type="EMBL" id="CAK9003989.1"/>
    </source>
</evidence>
<protein>
    <submittedName>
        <fullName evidence="2">Uncharacterized protein</fullName>
    </submittedName>
</protein>
<comment type="caution">
    <text evidence="2">The sequence shown here is derived from an EMBL/GenBank/DDBJ whole genome shotgun (WGS) entry which is preliminary data.</text>
</comment>
<feature type="compositionally biased region" description="Basic and acidic residues" evidence="1">
    <location>
        <begin position="83"/>
        <end position="93"/>
    </location>
</feature>
<organism evidence="2 3">
    <name type="scientific">Durusdinium trenchii</name>
    <dbReference type="NCBI Taxonomy" id="1381693"/>
    <lineage>
        <taxon>Eukaryota</taxon>
        <taxon>Sar</taxon>
        <taxon>Alveolata</taxon>
        <taxon>Dinophyceae</taxon>
        <taxon>Suessiales</taxon>
        <taxon>Symbiodiniaceae</taxon>
        <taxon>Durusdinium</taxon>
    </lineage>
</organism>
<evidence type="ECO:0000256" key="1">
    <source>
        <dbReference type="SAM" id="MobiDB-lite"/>
    </source>
</evidence>
<evidence type="ECO:0000313" key="3">
    <source>
        <dbReference type="Proteomes" id="UP001642484"/>
    </source>
</evidence>
<dbReference type="EMBL" id="CAXAMN010003335">
    <property type="protein sequence ID" value="CAK9003989.1"/>
    <property type="molecule type" value="Genomic_DNA"/>
</dbReference>